<name>A0ABR4JZY5_9EURO</name>
<accession>A0ABR4JZY5</accession>
<dbReference type="EMBL" id="JBFXLR010000036">
    <property type="protein sequence ID" value="KAL2845620.1"/>
    <property type="molecule type" value="Genomic_DNA"/>
</dbReference>
<reference evidence="2 3" key="1">
    <citation type="submission" date="2024-07" db="EMBL/GenBank/DDBJ databases">
        <title>Section-level genome sequencing and comparative genomics of Aspergillus sections Usti and Cavernicolus.</title>
        <authorList>
            <consortium name="Lawrence Berkeley National Laboratory"/>
            <person name="Nybo J.L."/>
            <person name="Vesth T.C."/>
            <person name="Theobald S."/>
            <person name="Frisvad J.C."/>
            <person name="Larsen T.O."/>
            <person name="Kjaerboelling I."/>
            <person name="Rothschild-Mancinelli K."/>
            <person name="Lyhne E.K."/>
            <person name="Kogle M.E."/>
            <person name="Barry K."/>
            <person name="Clum A."/>
            <person name="Na H."/>
            <person name="Ledsgaard L."/>
            <person name="Lin J."/>
            <person name="Lipzen A."/>
            <person name="Kuo A."/>
            <person name="Riley R."/>
            <person name="Mondo S."/>
            <person name="LaButti K."/>
            <person name="Haridas S."/>
            <person name="Pangalinan J."/>
            <person name="Salamov A.A."/>
            <person name="Simmons B.A."/>
            <person name="Magnuson J.K."/>
            <person name="Chen J."/>
            <person name="Drula E."/>
            <person name="Henrissat B."/>
            <person name="Wiebenga A."/>
            <person name="Lubbers R.J."/>
            <person name="Gomes A.C."/>
            <person name="Macurrencykelacurrency M.R."/>
            <person name="Stajich J."/>
            <person name="Grigoriev I.V."/>
            <person name="Mortensen U.H."/>
            <person name="De vries R.P."/>
            <person name="Baker S.E."/>
            <person name="Andersen M.R."/>
        </authorList>
    </citation>
    <scope>NUCLEOTIDE SEQUENCE [LARGE SCALE GENOMIC DNA]</scope>
    <source>
        <strain evidence="2 3">CBS 756.74</strain>
    </source>
</reference>
<comment type="caution">
    <text evidence="2">The sequence shown here is derived from an EMBL/GenBank/DDBJ whole genome shotgun (WGS) entry which is preliminary data.</text>
</comment>
<sequence length="224" mass="25161">MSSDQTTTAPKGKAKQDRVPALKNPSVESRLGESSTASKNKPKWYQKVLDFAKRKAPADPRPDEDCTLYIGRPTEKARVDFRPGFGPYVIILHGEVSKCCEWWYLADHEIPRDEDRKRCDRIQLPELKIVYEWGKSEQFTCGKRVCKIKVGTVAAGVDREKFDRICLALGSWEDGNGDLLVKHVLNCAVDNGVLGEQDVYSALDKLGMLTNGANVWYATPPLLF</sequence>
<evidence type="ECO:0000313" key="2">
    <source>
        <dbReference type="EMBL" id="KAL2845620.1"/>
    </source>
</evidence>
<protein>
    <submittedName>
        <fullName evidence="2">Uncharacterized protein</fullName>
    </submittedName>
</protein>
<dbReference type="RefSeq" id="XP_070896754.1">
    <property type="nucleotide sequence ID" value="XM_071046270.1"/>
</dbReference>
<proteinExistence type="predicted"/>
<keyword evidence="3" id="KW-1185">Reference proteome</keyword>
<feature type="region of interest" description="Disordered" evidence="1">
    <location>
        <begin position="1"/>
        <end position="39"/>
    </location>
</feature>
<gene>
    <name evidence="2" type="ORF">BJX68DRAFT_269147</name>
</gene>
<evidence type="ECO:0000256" key="1">
    <source>
        <dbReference type="SAM" id="MobiDB-lite"/>
    </source>
</evidence>
<organism evidence="2 3">
    <name type="scientific">Aspergillus pseudodeflectus</name>
    <dbReference type="NCBI Taxonomy" id="176178"/>
    <lineage>
        <taxon>Eukaryota</taxon>
        <taxon>Fungi</taxon>
        <taxon>Dikarya</taxon>
        <taxon>Ascomycota</taxon>
        <taxon>Pezizomycotina</taxon>
        <taxon>Eurotiomycetes</taxon>
        <taxon>Eurotiomycetidae</taxon>
        <taxon>Eurotiales</taxon>
        <taxon>Aspergillaceae</taxon>
        <taxon>Aspergillus</taxon>
        <taxon>Aspergillus subgen. Nidulantes</taxon>
    </lineage>
</organism>
<evidence type="ECO:0000313" key="3">
    <source>
        <dbReference type="Proteomes" id="UP001610444"/>
    </source>
</evidence>
<dbReference type="GeneID" id="98161434"/>
<dbReference type="Proteomes" id="UP001610444">
    <property type="component" value="Unassembled WGS sequence"/>
</dbReference>